<evidence type="ECO:0000256" key="3">
    <source>
        <dbReference type="ARBA" id="ARBA00018997"/>
    </source>
</evidence>
<evidence type="ECO:0000313" key="14">
    <source>
        <dbReference type="Proteomes" id="UP000005850"/>
    </source>
</evidence>
<dbReference type="PANTHER" id="PTHR36844">
    <property type="entry name" value="PROTEASE PRSW"/>
    <property type="match status" value="1"/>
</dbReference>
<evidence type="ECO:0000256" key="6">
    <source>
        <dbReference type="ARBA" id="ARBA00022692"/>
    </source>
</evidence>
<feature type="transmembrane region" description="Helical" evidence="12">
    <location>
        <begin position="127"/>
        <end position="150"/>
    </location>
</feature>
<evidence type="ECO:0000256" key="11">
    <source>
        <dbReference type="PIRNR" id="PIRNR016933"/>
    </source>
</evidence>
<evidence type="ECO:0000256" key="4">
    <source>
        <dbReference type="ARBA" id="ARBA00022475"/>
    </source>
</evidence>
<dbReference type="Proteomes" id="UP000005850">
    <property type="component" value="Chromosome"/>
</dbReference>
<dbReference type="EC" id="3.4.-.-" evidence="11"/>
<evidence type="ECO:0000256" key="12">
    <source>
        <dbReference type="SAM" id="Phobius"/>
    </source>
</evidence>
<keyword evidence="5 11" id="KW-0645">Protease</keyword>
<sequence>MIPLIGAALAPGLALLCYFYLRDNLEPEPISMVVRSFIFGILLAFPVMVLQYIFQNEWGIDSVWFNTVISPAVVEEFFKWLVVFHTAYKHVEFNEPYDGIVYAVAVSLGFATLENFLYLVINGKQVAMWRALLPVSSHALFGIYMGYFMGRAKFANADENPLWLLFVSLMLPMCYHAIYNFIFLSVNYWLFLVVPYMAILWWFGMKKVELAHDISSKNIYNRPQ</sequence>
<feature type="transmembrane region" description="Helical" evidence="12">
    <location>
        <begin position="6"/>
        <end position="21"/>
    </location>
</feature>
<dbReference type="Pfam" id="PF13367">
    <property type="entry name" value="PrsW-protease"/>
    <property type="match status" value="1"/>
</dbReference>
<dbReference type="GO" id="GO:0006508">
    <property type="term" value="P:proteolysis"/>
    <property type="evidence" value="ECO:0007669"/>
    <property type="project" value="UniProtKB-KW"/>
</dbReference>
<keyword evidence="6 12" id="KW-0812">Transmembrane</keyword>
<feature type="transmembrane region" description="Helical" evidence="12">
    <location>
        <begin position="100"/>
        <end position="121"/>
    </location>
</feature>
<dbReference type="eggNOG" id="COG2339">
    <property type="taxonomic scope" value="Bacteria"/>
</dbReference>
<keyword evidence="7 11" id="KW-0378">Hydrolase</keyword>
<dbReference type="GO" id="GO:0005886">
    <property type="term" value="C:plasma membrane"/>
    <property type="evidence" value="ECO:0007669"/>
    <property type="project" value="UniProtKB-SubCell"/>
</dbReference>
<keyword evidence="14" id="KW-1185">Reference proteome</keyword>
<dbReference type="GO" id="GO:0008233">
    <property type="term" value="F:peptidase activity"/>
    <property type="evidence" value="ECO:0007669"/>
    <property type="project" value="UniProtKB-KW"/>
</dbReference>
<protein>
    <recommendedName>
        <fullName evidence="3 11">Protease PrsW</fullName>
        <ecNumber evidence="11">3.4.-.-</ecNumber>
    </recommendedName>
    <alternativeName>
        <fullName evidence="10 11">Protease responsible for activating sigma-W</fullName>
    </alternativeName>
</protein>
<evidence type="ECO:0000256" key="1">
    <source>
        <dbReference type="ARBA" id="ARBA00004651"/>
    </source>
</evidence>
<evidence type="ECO:0000313" key="13">
    <source>
        <dbReference type="EMBL" id="AIG26189.1"/>
    </source>
</evidence>
<dbReference type="InterPro" id="IPR023596">
    <property type="entry name" value="Peptidase_PrsW_arch/bac"/>
</dbReference>
<keyword evidence="9 11" id="KW-0472">Membrane</keyword>
<evidence type="ECO:0000256" key="8">
    <source>
        <dbReference type="ARBA" id="ARBA00022989"/>
    </source>
</evidence>
<comment type="function">
    <text evidence="11">Involved in the degradation of specific anti-sigma factors.</text>
</comment>
<keyword evidence="8 12" id="KW-1133">Transmembrane helix</keyword>
<dbReference type="EMBL" id="CP007806">
    <property type="protein sequence ID" value="AIG26189.1"/>
    <property type="molecule type" value="Genomic_DNA"/>
</dbReference>
<evidence type="ECO:0000256" key="2">
    <source>
        <dbReference type="ARBA" id="ARBA00009165"/>
    </source>
</evidence>
<dbReference type="AlphaFoldDB" id="A0A075R2T3"/>
<dbReference type="PANTHER" id="PTHR36844:SF1">
    <property type="entry name" value="PROTEASE PRSW"/>
    <property type="match status" value="1"/>
</dbReference>
<dbReference type="InterPro" id="IPR026898">
    <property type="entry name" value="PrsW"/>
</dbReference>
<keyword evidence="4 11" id="KW-1003">Cell membrane</keyword>
<dbReference type="HOGENOM" id="CLU_081250_0_0_9"/>
<evidence type="ECO:0000256" key="7">
    <source>
        <dbReference type="ARBA" id="ARBA00022801"/>
    </source>
</evidence>
<evidence type="ECO:0000256" key="5">
    <source>
        <dbReference type="ARBA" id="ARBA00022670"/>
    </source>
</evidence>
<feature type="transmembrane region" description="Helical" evidence="12">
    <location>
        <begin position="188"/>
        <end position="205"/>
    </location>
</feature>
<dbReference type="NCBIfam" id="NF033739">
    <property type="entry name" value="intramemb_PrsW"/>
    <property type="match status" value="1"/>
</dbReference>
<accession>A0A075R2T3</accession>
<dbReference type="RefSeq" id="WP_003341841.1">
    <property type="nucleotide sequence ID" value="NZ_CP007806.1"/>
</dbReference>
<reference evidence="13 14" key="1">
    <citation type="journal article" date="2011" name="J. Bacteriol.">
        <title>Genome sequence of Brevibacillus laterosporus LMG 15441, a pathogen of invertebrates.</title>
        <authorList>
            <person name="Djukic M."/>
            <person name="Poehlein A."/>
            <person name="Thurmer A."/>
            <person name="Daniel R."/>
        </authorList>
    </citation>
    <scope>NUCLEOTIDE SEQUENCE [LARGE SCALE GENOMIC DNA]</scope>
    <source>
        <strain evidence="13 14">LMG 15441</strain>
    </source>
</reference>
<organism evidence="13 14">
    <name type="scientific">Brevibacillus laterosporus LMG 15441</name>
    <dbReference type="NCBI Taxonomy" id="1042163"/>
    <lineage>
        <taxon>Bacteria</taxon>
        <taxon>Bacillati</taxon>
        <taxon>Bacillota</taxon>
        <taxon>Bacilli</taxon>
        <taxon>Bacillales</taxon>
        <taxon>Paenibacillaceae</taxon>
        <taxon>Brevibacillus</taxon>
    </lineage>
</organism>
<evidence type="ECO:0000256" key="10">
    <source>
        <dbReference type="ARBA" id="ARBA00030345"/>
    </source>
</evidence>
<dbReference type="STRING" id="1042163.BRLA_c018670"/>
<feature type="transmembrane region" description="Helical" evidence="12">
    <location>
        <begin position="162"/>
        <end position="182"/>
    </location>
</feature>
<dbReference type="KEGG" id="blr:BRLA_c018670"/>
<evidence type="ECO:0000256" key="9">
    <source>
        <dbReference type="ARBA" id="ARBA00023136"/>
    </source>
</evidence>
<proteinExistence type="inferred from homology"/>
<comment type="subcellular location">
    <subcellularLocation>
        <location evidence="1">Cell membrane</location>
        <topology evidence="1">Multi-pass membrane protein</topology>
    </subcellularLocation>
</comment>
<gene>
    <name evidence="13" type="ORF">BRLA_c018670</name>
</gene>
<dbReference type="PIRSF" id="PIRSF016933">
    <property type="entry name" value="PrsW"/>
    <property type="match status" value="1"/>
</dbReference>
<name>A0A075R2T3_BRELA</name>
<feature type="transmembrane region" description="Helical" evidence="12">
    <location>
        <begin position="33"/>
        <end position="54"/>
    </location>
</feature>
<comment type="similarity">
    <text evidence="2 11">Belongs to the protease PrsW family.</text>
</comment>